<comment type="caution">
    <text evidence="1">The sequence shown here is derived from an EMBL/GenBank/DDBJ whole genome shotgun (WGS) entry which is preliminary data.</text>
</comment>
<proteinExistence type="predicted"/>
<dbReference type="Gene3D" id="3.30.565.10">
    <property type="entry name" value="Histidine kinase-like ATPase, C-terminal domain"/>
    <property type="match status" value="1"/>
</dbReference>
<dbReference type="EMBL" id="BAABJQ010000057">
    <property type="protein sequence ID" value="GAA5202013.1"/>
    <property type="molecule type" value="Genomic_DNA"/>
</dbReference>
<evidence type="ECO:0008006" key="3">
    <source>
        <dbReference type="Google" id="ProtNLM"/>
    </source>
</evidence>
<organism evidence="1 2">
    <name type="scientific">Rugosimonospora acidiphila</name>
    <dbReference type="NCBI Taxonomy" id="556531"/>
    <lineage>
        <taxon>Bacteria</taxon>
        <taxon>Bacillati</taxon>
        <taxon>Actinomycetota</taxon>
        <taxon>Actinomycetes</taxon>
        <taxon>Micromonosporales</taxon>
        <taxon>Micromonosporaceae</taxon>
        <taxon>Rugosimonospora</taxon>
    </lineage>
</organism>
<evidence type="ECO:0000313" key="1">
    <source>
        <dbReference type="EMBL" id="GAA5202013.1"/>
    </source>
</evidence>
<dbReference type="Proteomes" id="UP001501570">
    <property type="component" value="Unassembled WGS sequence"/>
</dbReference>
<sequence length="280" mass="30184">MRIELAGRNPLRQRRELRADFHGDTENLVLDARGLQWVSPLELAAIVTMGTAAADGGREVRLLVPRDPKIASYLVRMNVVELLKPFAEIEGSIPSQVRRDHSDKLLEVAKVTPANIDDMNETLGRLVTARLGPEAGRAAFRSLAELLSNATTHGLSKTGAFTAAQLYSGTLSRTPGFEFAVCDSGDGIRKVLSNTTNQDLEGPVALERALDGGNRSPEGRGHGLPNLWRQAIRGGKGGELMLRSGSAVATATLRAEPTSICSRVAESVDGTWAWLRVRLS</sequence>
<dbReference type="RefSeq" id="WP_345639265.1">
    <property type="nucleotide sequence ID" value="NZ_BAABJQ010000057.1"/>
</dbReference>
<name>A0ABP9SWD9_9ACTN</name>
<protein>
    <recommendedName>
        <fullName evidence="3">STAS domain-containing protein</fullName>
    </recommendedName>
</protein>
<evidence type="ECO:0000313" key="2">
    <source>
        <dbReference type="Proteomes" id="UP001501570"/>
    </source>
</evidence>
<dbReference type="InterPro" id="IPR036890">
    <property type="entry name" value="HATPase_C_sf"/>
</dbReference>
<accession>A0ABP9SWD9</accession>
<keyword evidence="2" id="KW-1185">Reference proteome</keyword>
<reference evidence="2" key="1">
    <citation type="journal article" date="2019" name="Int. J. Syst. Evol. Microbiol.">
        <title>The Global Catalogue of Microorganisms (GCM) 10K type strain sequencing project: providing services to taxonomists for standard genome sequencing and annotation.</title>
        <authorList>
            <consortium name="The Broad Institute Genomics Platform"/>
            <consortium name="The Broad Institute Genome Sequencing Center for Infectious Disease"/>
            <person name="Wu L."/>
            <person name="Ma J."/>
        </authorList>
    </citation>
    <scope>NUCLEOTIDE SEQUENCE [LARGE SCALE GENOMIC DNA]</scope>
    <source>
        <strain evidence="2">JCM 18304</strain>
    </source>
</reference>
<gene>
    <name evidence="1" type="ORF">GCM10023322_83050</name>
</gene>